<dbReference type="NCBIfam" id="TIGR04183">
    <property type="entry name" value="Por_Secre_tail"/>
    <property type="match status" value="1"/>
</dbReference>
<dbReference type="AlphaFoldDB" id="A0A523UVX5"/>
<sequence length="188" mass="20281">MCGKGDCVSQVVTKCLAKKTECPPKKTKCPADPEYSRCGVTHKPNAPTDCRYAPTTCDARTWCPTVPGECPPGGLSAGIRDMGTEPGDQGPAVSSYRPIEPKALALFESYPNPFSDRTSISFMIPAATHVTLRIYDVTGSVVTTLVDGEKATGLYTLTWDAPDMNNGIYFYRMVADGEVFTGKVTLIR</sequence>
<feature type="domain" description="Secretion system C-terminal sorting" evidence="1">
    <location>
        <begin position="110"/>
        <end position="183"/>
    </location>
</feature>
<evidence type="ECO:0000313" key="2">
    <source>
        <dbReference type="EMBL" id="TET46489.1"/>
    </source>
</evidence>
<protein>
    <submittedName>
        <fullName evidence="2">T9SS type A sorting domain-containing protein</fullName>
    </submittedName>
</protein>
<dbReference type="Pfam" id="PF18962">
    <property type="entry name" value="Por_Secre_tail"/>
    <property type="match status" value="1"/>
</dbReference>
<evidence type="ECO:0000313" key="3">
    <source>
        <dbReference type="Proteomes" id="UP000315525"/>
    </source>
</evidence>
<comment type="caution">
    <text evidence="2">The sequence shown here is derived from an EMBL/GenBank/DDBJ whole genome shotgun (WGS) entry which is preliminary data.</text>
</comment>
<evidence type="ECO:0000259" key="1">
    <source>
        <dbReference type="Pfam" id="PF18962"/>
    </source>
</evidence>
<proteinExistence type="predicted"/>
<dbReference type="Gene3D" id="2.60.40.4070">
    <property type="match status" value="1"/>
</dbReference>
<dbReference type="EMBL" id="SOJN01000050">
    <property type="protein sequence ID" value="TET46489.1"/>
    <property type="molecule type" value="Genomic_DNA"/>
</dbReference>
<accession>A0A523UVX5</accession>
<dbReference type="InterPro" id="IPR026444">
    <property type="entry name" value="Secre_tail"/>
</dbReference>
<reference evidence="2 3" key="1">
    <citation type="submission" date="2019-03" db="EMBL/GenBank/DDBJ databases">
        <title>Metabolic potential of uncultured bacteria and archaea associated with petroleum seepage in deep-sea sediments.</title>
        <authorList>
            <person name="Dong X."/>
            <person name="Hubert C."/>
        </authorList>
    </citation>
    <scope>NUCLEOTIDE SEQUENCE [LARGE SCALE GENOMIC DNA]</scope>
    <source>
        <strain evidence="2">E44_bin18</strain>
    </source>
</reference>
<dbReference type="Proteomes" id="UP000315525">
    <property type="component" value="Unassembled WGS sequence"/>
</dbReference>
<name>A0A523UVX5_UNCT6</name>
<gene>
    <name evidence="2" type="ORF">E3J62_04125</name>
</gene>
<organism evidence="2 3">
    <name type="scientific">candidate division TA06 bacterium</name>
    <dbReference type="NCBI Taxonomy" id="2250710"/>
    <lineage>
        <taxon>Bacteria</taxon>
        <taxon>Bacteria division TA06</taxon>
    </lineage>
</organism>